<sequence length="298" mass="31543">MSGKPPKDTTVAQLERAPVQVLGRIMESSNAALLCTVEEAGGAMGQAVFKPLASERRLHDFPPATLALREVAAWRLSRLAGFDVVPPTVLRELPGYGLGSLQAWVENAPGEGAGIGVLPAREFGPGASPAAGARSGTGIGTAGWIPVVAAQDEDGEDVVIAHRDTPGLRRIALFDLLANNADRKGSHLVYGHWDPVSGARPGLYGIDQGLCFHPEEKLRTVLWGFSGRAFSAWERELLGNAGSEHTRQALAPLLGAEEIEALVERAARLLDAGAFPRPPADRMALPWPPLWGIGRGVS</sequence>
<dbReference type="AlphaFoldDB" id="A0A8J2TWN2"/>
<reference evidence="1" key="1">
    <citation type="journal article" date="2014" name="Int. J. Syst. Evol. Microbiol.">
        <title>Complete genome sequence of Corynebacterium casei LMG S-19264T (=DSM 44701T), isolated from a smear-ripened cheese.</title>
        <authorList>
            <consortium name="US DOE Joint Genome Institute (JGI-PGF)"/>
            <person name="Walter F."/>
            <person name="Albersmeier A."/>
            <person name="Kalinowski J."/>
            <person name="Ruckert C."/>
        </authorList>
    </citation>
    <scope>NUCLEOTIDE SEQUENCE</scope>
    <source>
        <strain evidence="1">CGMCC 1.12785</strain>
    </source>
</reference>
<name>A0A8J2TWN2_9MICO</name>
<dbReference type="Proteomes" id="UP000616114">
    <property type="component" value="Unassembled WGS sequence"/>
</dbReference>
<dbReference type="RefSeq" id="WP_188549781.1">
    <property type="nucleotide sequence ID" value="NZ_BMFY01000003.1"/>
</dbReference>
<accession>A0A8J2TWN2</accession>
<evidence type="ECO:0000313" key="1">
    <source>
        <dbReference type="EMBL" id="GGA08696.1"/>
    </source>
</evidence>
<organism evidence="1 2">
    <name type="scientific">Sediminivirga luteola</name>
    <dbReference type="NCBI Taxonomy" id="1774748"/>
    <lineage>
        <taxon>Bacteria</taxon>
        <taxon>Bacillati</taxon>
        <taxon>Actinomycetota</taxon>
        <taxon>Actinomycetes</taxon>
        <taxon>Micrococcales</taxon>
        <taxon>Brevibacteriaceae</taxon>
        <taxon>Sediminivirga</taxon>
    </lineage>
</organism>
<dbReference type="EMBL" id="BMFY01000003">
    <property type="protein sequence ID" value="GGA08696.1"/>
    <property type="molecule type" value="Genomic_DNA"/>
</dbReference>
<dbReference type="NCBIfam" id="TIGR03843">
    <property type="entry name" value="SCO1664 family protein"/>
    <property type="match status" value="1"/>
</dbReference>
<keyword evidence="2" id="KW-1185">Reference proteome</keyword>
<protein>
    <submittedName>
        <fullName evidence="1">Putative phosphatidylinositol 3-and 4-kinase</fullName>
    </submittedName>
</protein>
<dbReference type="InterPro" id="IPR022292">
    <property type="entry name" value="CHP03843"/>
</dbReference>
<comment type="caution">
    <text evidence="1">The sequence shown here is derived from an EMBL/GenBank/DDBJ whole genome shotgun (WGS) entry which is preliminary data.</text>
</comment>
<gene>
    <name evidence="1" type="ORF">GCM10011333_09530</name>
</gene>
<reference evidence="1" key="2">
    <citation type="submission" date="2020-09" db="EMBL/GenBank/DDBJ databases">
        <authorList>
            <person name="Sun Q."/>
            <person name="Zhou Y."/>
        </authorList>
    </citation>
    <scope>NUCLEOTIDE SEQUENCE</scope>
    <source>
        <strain evidence="1">CGMCC 1.12785</strain>
    </source>
</reference>
<evidence type="ECO:0000313" key="2">
    <source>
        <dbReference type="Proteomes" id="UP000616114"/>
    </source>
</evidence>
<proteinExistence type="predicted"/>